<evidence type="ECO:0000256" key="1">
    <source>
        <dbReference type="SAM" id="SignalP"/>
    </source>
</evidence>
<dbReference type="CDD" id="cd14789">
    <property type="entry name" value="Tiki"/>
    <property type="match status" value="1"/>
</dbReference>
<name>A0ABT8ZKV5_9SPHN</name>
<dbReference type="PANTHER" id="PTHR40590">
    <property type="entry name" value="CYTOPLASMIC PROTEIN-RELATED"/>
    <property type="match status" value="1"/>
</dbReference>
<comment type="caution">
    <text evidence="2">The sequence shown here is derived from an EMBL/GenBank/DDBJ whole genome shotgun (WGS) entry which is preliminary data.</text>
</comment>
<feature type="chain" id="PRO_5045370099" evidence="1">
    <location>
        <begin position="29"/>
        <end position="301"/>
    </location>
</feature>
<feature type="signal peptide" evidence="1">
    <location>
        <begin position="1"/>
        <end position="28"/>
    </location>
</feature>
<proteinExistence type="predicted"/>
<gene>
    <name evidence="2" type="ORF">Q4610_08910</name>
</gene>
<dbReference type="PANTHER" id="PTHR40590:SF1">
    <property type="entry name" value="CYTOPLASMIC PROTEIN"/>
    <property type="match status" value="1"/>
</dbReference>
<sequence length="301" mass="32552">MTMLPALFRALAPAFGAALLLLGGAAQARPAPVATPALWHVKDADTTIYLFGTVHVMKPGVDWFNGKVKRAFDRSDELVLEIIEPDDPKAMGATLAQMALAKDGVKLSDRLTPEVRAKYQAAMAANGLPWQTFEPFNPWMGGMALSVAPLERLGYRSDIGAEKILRAAAQSAGKRVEALETVEQQLGFFASLPMAQQVQFLNATVDGLPEMESEFAKLLTYWQAGQPDKLAAMMNESLEATPELAQVLLTGRNANWAKWIRARLDRPGTVFVAVGAGHLAGKGSVQDQLKALGIATRRVKE</sequence>
<dbReference type="EMBL" id="JAUQOM010000003">
    <property type="protein sequence ID" value="MDO7835170.1"/>
    <property type="molecule type" value="Genomic_DNA"/>
</dbReference>
<dbReference type="InterPro" id="IPR002816">
    <property type="entry name" value="TraB/PrgY/GumN_fam"/>
</dbReference>
<organism evidence="2 3">
    <name type="scientific">Sphingobium cyanobacteriorum</name>
    <dbReference type="NCBI Taxonomy" id="3063954"/>
    <lineage>
        <taxon>Bacteria</taxon>
        <taxon>Pseudomonadati</taxon>
        <taxon>Pseudomonadota</taxon>
        <taxon>Alphaproteobacteria</taxon>
        <taxon>Sphingomonadales</taxon>
        <taxon>Sphingomonadaceae</taxon>
        <taxon>Sphingobium</taxon>
    </lineage>
</organism>
<keyword evidence="3" id="KW-1185">Reference proteome</keyword>
<dbReference type="Proteomes" id="UP001176471">
    <property type="component" value="Unassembled WGS sequence"/>
</dbReference>
<keyword evidence="1" id="KW-0732">Signal</keyword>
<evidence type="ECO:0000313" key="2">
    <source>
        <dbReference type="EMBL" id="MDO7835170.1"/>
    </source>
</evidence>
<evidence type="ECO:0000313" key="3">
    <source>
        <dbReference type="Proteomes" id="UP001176471"/>
    </source>
</evidence>
<reference evidence="2" key="1">
    <citation type="submission" date="2023-07" db="EMBL/GenBank/DDBJ databases">
        <title>Bacterial whole genome sequence for Sphingobium sp. HBC34.</title>
        <authorList>
            <person name="Le V."/>
            <person name="Ko S.-R."/>
            <person name="Ahn C.-Y."/>
            <person name="Oh H.-M."/>
        </authorList>
    </citation>
    <scope>NUCLEOTIDE SEQUENCE</scope>
    <source>
        <strain evidence="2">HBC34</strain>
    </source>
</reference>
<protein>
    <submittedName>
        <fullName evidence="2">TraB/GumN family protein</fullName>
    </submittedName>
</protein>
<dbReference type="InterPro" id="IPR047111">
    <property type="entry name" value="YbaP-like"/>
</dbReference>
<dbReference type="Pfam" id="PF01963">
    <property type="entry name" value="TraB_PrgY_gumN"/>
    <property type="match status" value="1"/>
</dbReference>
<accession>A0ABT8ZKV5</accession>